<dbReference type="RefSeq" id="WP_174398544.1">
    <property type="nucleotide sequence ID" value="NZ_VBSB01000008.1"/>
</dbReference>
<evidence type="ECO:0000313" key="2">
    <source>
        <dbReference type="EMBL" id="NTY60762.1"/>
    </source>
</evidence>
<proteinExistence type="predicted"/>
<dbReference type="CDD" id="cd02062">
    <property type="entry name" value="Nitro_FMN_reductase"/>
    <property type="match status" value="1"/>
</dbReference>
<dbReference type="InterPro" id="IPR029479">
    <property type="entry name" value="Nitroreductase"/>
</dbReference>
<evidence type="ECO:0000313" key="3">
    <source>
        <dbReference type="Proteomes" id="UP000708347"/>
    </source>
</evidence>
<dbReference type="EMBL" id="VBSB01000008">
    <property type="protein sequence ID" value="NTY60762.1"/>
    <property type="molecule type" value="Genomic_DNA"/>
</dbReference>
<dbReference type="Gene3D" id="3.40.109.10">
    <property type="entry name" value="NADH Oxidase"/>
    <property type="match status" value="1"/>
</dbReference>
<evidence type="ECO:0000259" key="1">
    <source>
        <dbReference type="Pfam" id="PF00881"/>
    </source>
</evidence>
<name>A0ABX2JV75_9MYCO</name>
<protein>
    <submittedName>
        <fullName evidence="2">Nitroreductase</fullName>
    </submittedName>
</protein>
<dbReference type="InterPro" id="IPR050627">
    <property type="entry name" value="Nitroreductase/BluB"/>
</dbReference>
<keyword evidence="3" id="KW-1185">Reference proteome</keyword>
<feature type="domain" description="Nitroreductase" evidence="1">
    <location>
        <begin position="25"/>
        <end position="198"/>
    </location>
</feature>
<dbReference type="SUPFAM" id="SSF55469">
    <property type="entry name" value="FMN-dependent nitroreductase-like"/>
    <property type="match status" value="1"/>
</dbReference>
<organism evidence="2 3">
    <name type="scientific">Mycolicibacterium sphagni</name>
    <dbReference type="NCBI Taxonomy" id="1786"/>
    <lineage>
        <taxon>Bacteria</taxon>
        <taxon>Bacillati</taxon>
        <taxon>Actinomycetota</taxon>
        <taxon>Actinomycetes</taxon>
        <taxon>Mycobacteriales</taxon>
        <taxon>Mycobacteriaceae</taxon>
        <taxon>Mycolicibacterium</taxon>
    </lineage>
</organism>
<dbReference type="Pfam" id="PF00881">
    <property type="entry name" value="Nitroreductase"/>
    <property type="match status" value="1"/>
</dbReference>
<gene>
    <name evidence="2" type="ORF">FEG63_14525</name>
</gene>
<accession>A0ABX2JV75</accession>
<sequence length="227" mass="25146">MSEIPSTDEALADLNMPLLDAMMTQRAIRRVKPDPVDDAIVVKCIELGLRAPTGSNGQNWEFIVVKDQRVKDKLGKRYRRGWSLYGAIGERAAKGDESMLKILRSVKWQVEHFSEIPVLVIPCLRGGMRLPYVPTPFVGETSYFGSIYPSVQNLLLAARAMGLGASLITMPLMSVTAARKTLGLPLSVTPICVIPLGWPKGRYGPTTRKPVEDVVHLDTYGQRWLKA</sequence>
<dbReference type="InterPro" id="IPR000415">
    <property type="entry name" value="Nitroreductase-like"/>
</dbReference>
<dbReference type="PANTHER" id="PTHR23026:SF123">
    <property type="entry name" value="NAD(P)H NITROREDUCTASE RV3131-RELATED"/>
    <property type="match status" value="1"/>
</dbReference>
<dbReference type="Proteomes" id="UP000708347">
    <property type="component" value="Unassembled WGS sequence"/>
</dbReference>
<reference evidence="2 3" key="1">
    <citation type="submission" date="2019-05" db="EMBL/GenBank/DDBJ databases">
        <title>Mycolicibacterium sphagni ENV482 genome assembly.</title>
        <authorList>
            <person name="Chen W."/>
            <person name="Faulkner N.W."/>
            <person name="Hyman M.R."/>
        </authorList>
    </citation>
    <scope>NUCLEOTIDE SEQUENCE [LARGE SCALE GENOMIC DNA]</scope>
    <source>
        <strain evidence="2 3">ENV482</strain>
    </source>
</reference>
<dbReference type="PANTHER" id="PTHR23026">
    <property type="entry name" value="NADPH NITROREDUCTASE"/>
    <property type="match status" value="1"/>
</dbReference>
<comment type="caution">
    <text evidence="2">The sequence shown here is derived from an EMBL/GenBank/DDBJ whole genome shotgun (WGS) entry which is preliminary data.</text>
</comment>